<dbReference type="EMBL" id="AMFJ01034356">
    <property type="protein sequence ID" value="EKD29562.1"/>
    <property type="molecule type" value="Genomic_DNA"/>
</dbReference>
<dbReference type="AlphaFoldDB" id="K1XWD7"/>
<evidence type="ECO:0000256" key="1">
    <source>
        <dbReference type="SAM" id="Phobius"/>
    </source>
</evidence>
<gene>
    <name evidence="2" type="ORF">ACD_78C00356G0003</name>
</gene>
<comment type="caution">
    <text evidence="2">The sequence shown here is derived from an EMBL/GenBank/DDBJ whole genome shotgun (WGS) entry which is preliminary data.</text>
</comment>
<keyword evidence="1" id="KW-1133">Transmembrane helix</keyword>
<feature type="transmembrane region" description="Helical" evidence="1">
    <location>
        <begin position="30"/>
        <end position="49"/>
    </location>
</feature>
<organism evidence="2">
    <name type="scientific">uncultured bacterium</name>
    <name type="common">gcode 4</name>
    <dbReference type="NCBI Taxonomy" id="1234023"/>
    <lineage>
        <taxon>Bacteria</taxon>
        <taxon>environmental samples</taxon>
    </lineage>
</organism>
<reference evidence="2" key="1">
    <citation type="journal article" date="2012" name="Science">
        <title>Fermentation, hydrogen, and sulfur metabolism in multiple uncultivated bacterial phyla.</title>
        <authorList>
            <person name="Wrighton K.C."/>
            <person name="Thomas B.C."/>
            <person name="Sharon I."/>
            <person name="Miller C.S."/>
            <person name="Castelle C.J."/>
            <person name="VerBerkmoes N.C."/>
            <person name="Wilkins M.J."/>
            <person name="Hettich R.L."/>
            <person name="Lipton M.S."/>
            <person name="Williams K.H."/>
            <person name="Long P.E."/>
            <person name="Banfield J.F."/>
        </authorList>
    </citation>
    <scope>NUCLEOTIDE SEQUENCE [LARGE SCALE GENOMIC DNA]</scope>
</reference>
<proteinExistence type="predicted"/>
<protein>
    <submittedName>
        <fullName evidence="2">Uncharacterized protein</fullName>
    </submittedName>
</protein>
<evidence type="ECO:0000313" key="2">
    <source>
        <dbReference type="EMBL" id="EKD29562.1"/>
    </source>
</evidence>
<sequence length="68" mass="8447">MNGGLEYLTYRLVDYIKNTYLSKRFFETKYWHLFFLRVIYFLFIFVVLIRENPKKSNFLHLEISEKSL</sequence>
<accession>K1XWD7</accession>
<keyword evidence="1" id="KW-0472">Membrane</keyword>
<name>K1XWD7_9BACT</name>
<keyword evidence="1" id="KW-0812">Transmembrane</keyword>